<dbReference type="RefSeq" id="WP_187736589.1">
    <property type="nucleotide sequence ID" value="NZ_CP060790.1"/>
</dbReference>
<dbReference type="KEGG" id="amon:H9L24_00860"/>
<dbReference type="Proteomes" id="UP000516057">
    <property type="component" value="Chromosome"/>
</dbReference>
<dbReference type="Gene3D" id="3.30.70.100">
    <property type="match status" value="1"/>
</dbReference>
<name>A0A7H0HGE0_9BURK</name>
<dbReference type="SUPFAM" id="SSF54909">
    <property type="entry name" value="Dimeric alpha+beta barrel"/>
    <property type="match status" value="1"/>
</dbReference>
<keyword evidence="3" id="KW-1185">Reference proteome</keyword>
<proteinExistence type="predicted"/>
<accession>A0A7H0HGE0</accession>
<dbReference type="Pfam" id="PF03992">
    <property type="entry name" value="ABM"/>
    <property type="match status" value="1"/>
</dbReference>
<keyword evidence="2" id="KW-0503">Monooxygenase</keyword>
<keyword evidence="2" id="KW-0560">Oxidoreductase</keyword>
<dbReference type="GO" id="GO:0004497">
    <property type="term" value="F:monooxygenase activity"/>
    <property type="evidence" value="ECO:0007669"/>
    <property type="project" value="UniProtKB-KW"/>
</dbReference>
<dbReference type="InterPro" id="IPR050744">
    <property type="entry name" value="AI-2_Isomerase_LsrG"/>
</dbReference>
<dbReference type="PANTHER" id="PTHR33336:SF3">
    <property type="entry name" value="ABM DOMAIN-CONTAINING PROTEIN"/>
    <property type="match status" value="1"/>
</dbReference>
<evidence type="ECO:0000313" key="2">
    <source>
        <dbReference type="EMBL" id="QNP59606.1"/>
    </source>
</evidence>
<dbReference type="InterPro" id="IPR007138">
    <property type="entry name" value="ABM_dom"/>
</dbReference>
<evidence type="ECO:0000259" key="1">
    <source>
        <dbReference type="PROSITE" id="PS51725"/>
    </source>
</evidence>
<dbReference type="PANTHER" id="PTHR33336">
    <property type="entry name" value="QUINOL MONOOXYGENASE YGIN-RELATED"/>
    <property type="match status" value="1"/>
</dbReference>
<dbReference type="PROSITE" id="PS51725">
    <property type="entry name" value="ABM"/>
    <property type="match status" value="1"/>
</dbReference>
<sequence>MIFLAELQARPDSADAVLDILHRLAAQTAAEPGAAIYLFHQSAQDPTRIVLYERYRDAAAADAHMGSAHVRAAIEAFGPLLAQPPRLTQLTPAGGFAQAL</sequence>
<dbReference type="AlphaFoldDB" id="A0A7H0HGE0"/>
<organism evidence="2 3">
    <name type="scientific">Paenacidovorax monticola</name>
    <dbReference type="NCBI Taxonomy" id="1926868"/>
    <lineage>
        <taxon>Bacteria</taxon>
        <taxon>Pseudomonadati</taxon>
        <taxon>Pseudomonadota</taxon>
        <taxon>Betaproteobacteria</taxon>
        <taxon>Burkholderiales</taxon>
        <taxon>Comamonadaceae</taxon>
        <taxon>Paenacidovorax</taxon>
    </lineage>
</organism>
<dbReference type="EMBL" id="CP060790">
    <property type="protein sequence ID" value="QNP59606.1"/>
    <property type="molecule type" value="Genomic_DNA"/>
</dbReference>
<feature type="domain" description="ABM" evidence="1">
    <location>
        <begin position="1"/>
        <end position="90"/>
    </location>
</feature>
<evidence type="ECO:0000313" key="3">
    <source>
        <dbReference type="Proteomes" id="UP000516057"/>
    </source>
</evidence>
<reference evidence="2 3" key="1">
    <citation type="submission" date="2020-08" db="EMBL/GenBank/DDBJ databases">
        <title>Genome sequence of Acidovorax monticola KACC 19171T.</title>
        <authorList>
            <person name="Hyun D.-W."/>
            <person name="Bae J.-W."/>
        </authorList>
    </citation>
    <scope>NUCLEOTIDE SEQUENCE [LARGE SCALE GENOMIC DNA]</scope>
    <source>
        <strain evidence="2 3">KACC 19171</strain>
    </source>
</reference>
<dbReference type="InterPro" id="IPR011008">
    <property type="entry name" value="Dimeric_a/b-barrel"/>
</dbReference>
<protein>
    <submittedName>
        <fullName evidence="2">Antibiotic biosynthesis monooxygenase</fullName>
    </submittedName>
</protein>
<gene>
    <name evidence="2" type="ORF">H9L24_00860</name>
</gene>